<keyword evidence="5 10" id="KW-0418">Kinase</keyword>
<dbReference type="Proteomes" id="UP001596545">
    <property type="component" value="Unassembled WGS sequence"/>
</dbReference>
<dbReference type="InterPro" id="IPR004358">
    <property type="entry name" value="Sig_transdc_His_kin-like_C"/>
</dbReference>
<dbReference type="InterPro" id="IPR003661">
    <property type="entry name" value="HisK_dim/P_dom"/>
</dbReference>
<organism evidence="10 11">
    <name type="scientific">Halorubrum rutilum</name>
    <dbReference type="NCBI Taxonomy" id="1364933"/>
    <lineage>
        <taxon>Archaea</taxon>
        <taxon>Methanobacteriati</taxon>
        <taxon>Methanobacteriota</taxon>
        <taxon>Stenosarchaea group</taxon>
        <taxon>Halobacteria</taxon>
        <taxon>Halobacteriales</taxon>
        <taxon>Haloferacaceae</taxon>
        <taxon>Halorubrum</taxon>
    </lineage>
</organism>
<keyword evidence="3" id="KW-0597">Phosphoprotein</keyword>
<dbReference type="EMBL" id="JBHTBL010000011">
    <property type="protein sequence ID" value="MFC7325293.1"/>
    <property type="molecule type" value="Genomic_DNA"/>
</dbReference>
<keyword evidence="8" id="KW-0812">Transmembrane</keyword>
<reference evidence="10 11" key="1">
    <citation type="journal article" date="2019" name="Int. J. Syst. Evol. Microbiol.">
        <title>The Global Catalogue of Microorganisms (GCM) 10K type strain sequencing project: providing services to taxonomists for standard genome sequencing and annotation.</title>
        <authorList>
            <consortium name="The Broad Institute Genomics Platform"/>
            <consortium name="The Broad Institute Genome Sequencing Center for Infectious Disease"/>
            <person name="Wu L."/>
            <person name="Ma J."/>
        </authorList>
    </citation>
    <scope>NUCLEOTIDE SEQUENCE [LARGE SCALE GENOMIC DNA]</scope>
    <source>
        <strain evidence="10 11">CGMCC 1.12554</strain>
    </source>
</reference>
<dbReference type="PROSITE" id="PS50109">
    <property type="entry name" value="HIS_KIN"/>
    <property type="match status" value="1"/>
</dbReference>
<dbReference type="Gene3D" id="1.10.287.130">
    <property type="match status" value="1"/>
</dbReference>
<evidence type="ECO:0000259" key="9">
    <source>
        <dbReference type="PROSITE" id="PS50109"/>
    </source>
</evidence>
<dbReference type="AlphaFoldDB" id="A0ABD6ANR1"/>
<keyword evidence="6" id="KW-0902">Two-component regulatory system</keyword>
<dbReference type="Pfam" id="PF02518">
    <property type="entry name" value="HATPase_c"/>
    <property type="match status" value="1"/>
</dbReference>
<dbReference type="CDD" id="cd00082">
    <property type="entry name" value="HisKA"/>
    <property type="match status" value="1"/>
</dbReference>
<evidence type="ECO:0000256" key="6">
    <source>
        <dbReference type="ARBA" id="ARBA00023012"/>
    </source>
</evidence>
<dbReference type="RefSeq" id="WP_256408030.1">
    <property type="nucleotide sequence ID" value="NZ_JANHDN010000002.1"/>
</dbReference>
<dbReference type="InterPro" id="IPR031623">
    <property type="entry name" value="HisKA_4TM"/>
</dbReference>
<sequence length="368" mass="40511">MDQTGSAESDRALVRYSSLLPRLVFVAGGVICLFGISRVALELFGGGSVVTALFNLVFVGIPGTVLMFAGYWLPRSDVSQEYYPRVIGWIVGSVAVMFGFILLRDLHPGVTVEWSTGTQSIALMIGSIGGLLIGVQESRVRIRTAELEERTRELEERERHLERQNERLEQFSNVVSHDLRNPLNVASGRLELARDECDSEHLADVERAHGRIEALITDLLTLARQDQSPERRSVRLADLIESCWMNVRTEDATLRLEACATIRADESRVRQLFENLFRNSVEHVGPAVTVTVGDLDGGFYVEDDGPGIPPDERDDVFETGHTTSDEGTGFGLSIAERVAESHGWEIRVVDGAGGGARFEVTGVECPAE</sequence>
<dbReference type="InterPro" id="IPR005467">
    <property type="entry name" value="His_kinase_dom"/>
</dbReference>
<dbReference type="SUPFAM" id="SSF55874">
    <property type="entry name" value="ATPase domain of HSP90 chaperone/DNA topoisomerase II/histidine kinase"/>
    <property type="match status" value="1"/>
</dbReference>
<dbReference type="InterPro" id="IPR050736">
    <property type="entry name" value="Sensor_HK_Regulatory"/>
</dbReference>
<evidence type="ECO:0000256" key="3">
    <source>
        <dbReference type="ARBA" id="ARBA00022553"/>
    </source>
</evidence>
<dbReference type="PANTHER" id="PTHR43711:SF1">
    <property type="entry name" value="HISTIDINE KINASE 1"/>
    <property type="match status" value="1"/>
</dbReference>
<dbReference type="SMART" id="SM00387">
    <property type="entry name" value="HATPase_c"/>
    <property type="match status" value="1"/>
</dbReference>
<keyword evidence="8" id="KW-1133">Transmembrane helix</keyword>
<evidence type="ECO:0000256" key="4">
    <source>
        <dbReference type="ARBA" id="ARBA00022679"/>
    </source>
</evidence>
<feature type="domain" description="Histidine kinase" evidence="9">
    <location>
        <begin position="174"/>
        <end position="361"/>
    </location>
</feature>
<feature type="transmembrane region" description="Helical" evidence="8">
    <location>
        <begin position="53"/>
        <end position="74"/>
    </location>
</feature>
<evidence type="ECO:0000256" key="5">
    <source>
        <dbReference type="ARBA" id="ARBA00022777"/>
    </source>
</evidence>
<dbReference type="GO" id="GO:0000160">
    <property type="term" value="P:phosphorelay signal transduction system"/>
    <property type="evidence" value="ECO:0007669"/>
    <property type="project" value="UniProtKB-KW"/>
</dbReference>
<protein>
    <recommendedName>
        <fullName evidence="2">histidine kinase</fullName>
        <ecNumber evidence="2">2.7.13.3</ecNumber>
    </recommendedName>
</protein>
<dbReference type="SMART" id="SM00388">
    <property type="entry name" value="HisKA"/>
    <property type="match status" value="1"/>
</dbReference>
<feature type="transmembrane region" description="Helical" evidence="8">
    <location>
        <begin position="86"/>
        <end position="104"/>
    </location>
</feature>
<evidence type="ECO:0000313" key="10">
    <source>
        <dbReference type="EMBL" id="MFC7325293.1"/>
    </source>
</evidence>
<dbReference type="GO" id="GO:0004673">
    <property type="term" value="F:protein histidine kinase activity"/>
    <property type="evidence" value="ECO:0007669"/>
    <property type="project" value="UniProtKB-EC"/>
</dbReference>
<dbReference type="EC" id="2.7.13.3" evidence="2"/>
<keyword evidence="8" id="KW-0472">Membrane</keyword>
<evidence type="ECO:0000256" key="8">
    <source>
        <dbReference type="SAM" id="Phobius"/>
    </source>
</evidence>
<dbReference type="SUPFAM" id="SSF47384">
    <property type="entry name" value="Homodimeric domain of signal transducing histidine kinase"/>
    <property type="match status" value="1"/>
</dbReference>
<gene>
    <name evidence="10" type="ORF">ACFQMF_11965</name>
</gene>
<keyword evidence="11" id="KW-1185">Reference proteome</keyword>
<dbReference type="PRINTS" id="PR00344">
    <property type="entry name" value="BCTRLSENSOR"/>
</dbReference>
<dbReference type="PANTHER" id="PTHR43711">
    <property type="entry name" value="TWO-COMPONENT HISTIDINE KINASE"/>
    <property type="match status" value="1"/>
</dbReference>
<dbReference type="Pfam" id="PF00512">
    <property type="entry name" value="HisKA"/>
    <property type="match status" value="1"/>
</dbReference>
<keyword evidence="7" id="KW-0175">Coiled coil</keyword>
<dbReference type="InterPro" id="IPR003594">
    <property type="entry name" value="HATPase_dom"/>
</dbReference>
<evidence type="ECO:0000256" key="7">
    <source>
        <dbReference type="SAM" id="Coils"/>
    </source>
</evidence>
<feature type="transmembrane region" description="Helical" evidence="8">
    <location>
        <begin position="116"/>
        <end position="135"/>
    </location>
</feature>
<dbReference type="Gene3D" id="3.30.565.10">
    <property type="entry name" value="Histidine kinase-like ATPase, C-terminal domain"/>
    <property type="match status" value="1"/>
</dbReference>
<evidence type="ECO:0000313" key="11">
    <source>
        <dbReference type="Proteomes" id="UP001596545"/>
    </source>
</evidence>
<accession>A0ABD6ANR1</accession>
<evidence type="ECO:0000256" key="2">
    <source>
        <dbReference type="ARBA" id="ARBA00012438"/>
    </source>
</evidence>
<name>A0ABD6ANR1_9EURY</name>
<dbReference type="InterPro" id="IPR036890">
    <property type="entry name" value="HATPase_C_sf"/>
</dbReference>
<dbReference type="CDD" id="cd00075">
    <property type="entry name" value="HATPase"/>
    <property type="match status" value="1"/>
</dbReference>
<comment type="catalytic activity">
    <reaction evidence="1">
        <text>ATP + protein L-histidine = ADP + protein N-phospho-L-histidine.</text>
        <dbReference type="EC" id="2.7.13.3"/>
    </reaction>
</comment>
<dbReference type="Pfam" id="PF16926">
    <property type="entry name" value="HisKA_4TM"/>
    <property type="match status" value="1"/>
</dbReference>
<keyword evidence="4" id="KW-0808">Transferase</keyword>
<feature type="transmembrane region" description="Helical" evidence="8">
    <location>
        <begin position="20"/>
        <end position="41"/>
    </location>
</feature>
<proteinExistence type="predicted"/>
<comment type="caution">
    <text evidence="10">The sequence shown here is derived from an EMBL/GenBank/DDBJ whole genome shotgun (WGS) entry which is preliminary data.</text>
</comment>
<feature type="coiled-coil region" evidence="7">
    <location>
        <begin position="137"/>
        <end position="174"/>
    </location>
</feature>
<dbReference type="InterPro" id="IPR036097">
    <property type="entry name" value="HisK_dim/P_sf"/>
</dbReference>
<evidence type="ECO:0000256" key="1">
    <source>
        <dbReference type="ARBA" id="ARBA00000085"/>
    </source>
</evidence>